<dbReference type="GO" id="GO:0032196">
    <property type="term" value="P:transposition"/>
    <property type="evidence" value="ECO:0007669"/>
    <property type="project" value="UniProtKB-KW"/>
</dbReference>
<evidence type="ECO:0000256" key="4">
    <source>
        <dbReference type="ARBA" id="ARBA00023172"/>
    </source>
</evidence>
<accession>A0A0M2Q154</accession>
<feature type="domain" description="Cas12f1-like TNB" evidence="6">
    <location>
        <begin position="292"/>
        <end position="356"/>
    </location>
</feature>
<evidence type="ECO:0000256" key="3">
    <source>
        <dbReference type="ARBA" id="ARBA00023125"/>
    </source>
</evidence>
<comment type="similarity">
    <text evidence="1">In the C-terminal section; belongs to the transposase 35 family.</text>
</comment>
<comment type="caution">
    <text evidence="7">The sequence shown here is derived from an EMBL/GenBank/DDBJ whole genome shotgun (WGS) entry which is preliminary data.</text>
</comment>
<dbReference type="OrthoDB" id="435395at2"/>
<protein>
    <submittedName>
        <fullName evidence="7">Transposase</fullName>
    </submittedName>
</protein>
<dbReference type="GO" id="GO:0003677">
    <property type="term" value="F:DNA binding"/>
    <property type="evidence" value="ECO:0007669"/>
    <property type="project" value="UniProtKB-KW"/>
</dbReference>
<dbReference type="STRING" id="317619.GCA_000332315_01166"/>
<dbReference type="Proteomes" id="UP000034681">
    <property type="component" value="Unassembled WGS sequence"/>
</dbReference>
<dbReference type="EMBL" id="AJTX02000004">
    <property type="protein sequence ID" value="KKJ00352.1"/>
    <property type="molecule type" value="Genomic_DNA"/>
</dbReference>
<name>A0A0M2Q154_PROHO</name>
<reference evidence="7" key="1">
    <citation type="submission" date="2012-04" db="EMBL/GenBank/DDBJ databases">
        <authorList>
            <person name="Borisov I.G."/>
            <person name="Ivanikova N.V."/>
            <person name="Pinevich A.V."/>
        </authorList>
    </citation>
    <scope>NUCLEOTIDE SEQUENCE [LARGE SCALE GENOMIC DNA]</scope>
    <source>
        <strain evidence="7">CALU 1027</strain>
    </source>
</reference>
<dbReference type="InterPro" id="IPR010095">
    <property type="entry name" value="Cas12f1-like_TNB"/>
</dbReference>
<keyword evidence="3" id="KW-0238">DNA-binding</keyword>
<evidence type="ECO:0000256" key="1">
    <source>
        <dbReference type="ARBA" id="ARBA00008761"/>
    </source>
</evidence>
<keyword evidence="8" id="KW-1185">Reference proteome</keyword>
<evidence type="ECO:0000313" key="8">
    <source>
        <dbReference type="Proteomes" id="UP000034681"/>
    </source>
</evidence>
<dbReference type="RefSeq" id="WP_017711753.1">
    <property type="nucleotide sequence ID" value="NZ_KB235933.1"/>
</dbReference>
<keyword evidence="2" id="KW-0815">Transposition</keyword>
<dbReference type="GO" id="GO:0006310">
    <property type="term" value="P:DNA recombination"/>
    <property type="evidence" value="ECO:0007669"/>
    <property type="project" value="UniProtKB-KW"/>
</dbReference>
<dbReference type="AlphaFoldDB" id="A0A0M2Q154"/>
<evidence type="ECO:0000313" key="7">
    <source>
        <dbReference type="EMBL" id="KKJ00352.1"/>
    </source>
</evidence>
<dbReference type="NCBIfam" id="NF040570">
    <property type="entry name" value="guided_TnpB"/>
    <property type="match status" value="1"/>
</dbReference>
<proteinExistence type="inferred from homology"/>
<organism evidence="7 8">
    <name type="scientific">Prochlorothrix hollandica PCC 9006 = CALU 1027</name>
    <dbReference type="NCBI Taxonomy" id="317619"/>
    <lineage>
        <taxon>Bacteria</taxon>
        <taxon>Bacillati</taxon>
        <taxon>Cyanobacteriota</taxon>
        <taxon>Cyanophyceae</taxon>
        <taxon>Prochlorotrichales</taxon>
        <taxon>Prochlorotrichaceae</taxon>
        <taxon>Prochlorothrix</taxon>
    </lineage>
</organism>
<evidence type="ECO:0000259" key="5">
    <source>
        <dbReference type="Pfam" id="PF01385"/>
    </source>
</evidence>
<dbReference type="Pfam" id="PF07282">
    <property type="entry name" value="Cas12f1-like_TNB"/>
    <property type="match status" value="1"/>
</dbReference>
<feature type="domain" description="Probable transposase IS891/IS1136/IS1341" evidence="5">
    <location>
        <begin position="167"/>
        <end position="280"/>
    </location>
</feature>
<evidence type="ECO:0000256" key="2">
    <source>
        <dbReference type="ARBA" id="ARBA00022578"/>
    </source>
</evidence>
<evidence type="ECO:0000259" key="6">
    <source>
        <dbReference type="Pfam" id="PF07282"/>
    </source>
</evidence>
<gene>
    <name evidence="7" type="ORF">PROH_11885</name>
</gene>
<sequence>MLVFEFKAYGKESQFAAIDEAIRTFQFIQNKCLRFWMDNEKVSKYDLNKYSAILAKEFPFANELNSMARQSAAERAWSAISRFYANCRKEVRGKKGFPQFKHDTRSVEYKTTGWKLADDRKSISFTDGKNIGRLKLKGTRDLHFYQKEQIKRVRLLKKADGYYVQFYIDVERREVIEPSGSTIGLDVGLKEFYTDSNGETVDNPRFLRKGEKRLKQAQRRVSRKEKGSNNRRKARQLLGKRHLKISRQRKDHAVKLARCVIQSNDCVAYEDLRIKNMVKNHCLAKSINDASWYQFRVWLEYFGKLFGKITIAVVPNGTSQKCSSCGTVVKKALSTRTRVCRCGCVLDRDHNAARHILQKAIGTVGHTGTYGLDPSNASGEMTSTLVGAILPEQVAS</sequence>
<keyword evidence="4" id="KW-0233">DNA recombination</keyword>
<dbReference type="Pfam" id="PF01385">
    <property type="entry name" value="OrfB_IS605"/>
    <property type="match status" value="1"/>
</dbReference>
<dbReference type="InterPro" id="IPR001959">
    <property type="entry name" value="Transposase"/>
</dbReference>